<dbReference type="Proteomes" id="UP000722989">
    <property type="component" value="Unassembled WGS sequence"/>
</dbReference>
<sequence>MPFDESLDDGLDDGLDRNEDPPRAVRSASRLLVACAAVAAIDAGQAILAVRHLNAAGDVLSRLAPQNDGPGVVPNIRWSLLYDTTVAAALALMLAPLGYLVRRPSQPARIVTWCVGAVGAMALLVGIAGNPDDLGQPTGGEPAEVQRAMRNLLAGWYPSTHALAVVAEIVGIIAVAVLLARSSVVDFYHLRSQGAKPGLWWEARRWRPADR</sequence>
<gene>
    <name evidence="3" type="ORF">HC031_12530</name>
</gene>
<dbReference type="EMBL" id="JAATVY010000007">
    <property type="protein sequence ID" value="NJC70532.1"/>
    <property type="molecule type" value="Genomic_DNA"/>
</dbReference>
<keyword evidence="2" id="KW-0472">Membrane</keyword>
<evidence type="ECO:0000313" key="3">
    <source>
        <dbReference type="EMBL" id="NJC70532.1"/>
    </source>
</evidence>
<feature type="region of interest" description="Disordered" evidence="1">
    <location>
        <begin position="1"/>
        <end position="21"/>
    </location>
</feature>
<dbReference type="RefSeq" id="WP_167925447.1">
    <property type="nucleotide sequence ID" value="NZ_JAATVY010000007.1"/>
</dbReference>
<keyword evidence="4" id="KW-1185">Reference proteome</keyword>
<organism evidence="3 4">
    <name type="scientific">Planosporangium thailandense</name>
    <dbReference type="NCBI Taxonomy" id="765197"/>
    <lineage>
        <taxon>Bacteria</taxon>
        <taxon>Bacillati</taxon>
        <taxon>Actinomycetota</taxon>
        <taxon>Actinomycetes</taxon>
        <taxon>Micromonosporales</taxon>
        <taxon>Micromonosporaceae</taxon>
        <taxon>Planosporangium</taxon>
    </lineage>
</organism>
<feature type="transmembrane region" description="Helical" evidence="2">
    <location>
        <begin position="110"/>
        <end position="129"/>
    </location>
</feature>
<keyword evidence="2" id="KW-0812">Transmembrane</keyword>
<reference evidence="3 4" key="1">
    <citation type="submission" date="2020-03" db="EMBL/GenBank/DDBJ databases">
        <title>WGS of the type strain of Planosporangium spp.</title>
        <authorList>
            <person name="Thawai C."/>
        </authorList>
    </citation>
    <scope>NUCLEOTIDE SEQUENCE [LARGE SCALE GENOMIC DNA]</scope>
    <source>
        <strain evidence="3 4">TBRC 5610</strain>
    </source>
</reference>
<protein>
    <submittedName>
        <fullName evidence="3">Uncharacterized protein</fullName>
    </submittedName>
</protein>
<evidence type="ECO:0000313" key="4">
    <source>
        <dbReference type="Proteomes" id="UP000722989"/>
    </source>
</evidence>
<evidence type="ECO:0000256" key="1">
    <source>
        <dbReference type="SAM" id="MobiDB-lite"/>
    </source>
</evidence>
<keyword evidence="2" id="KW-1133">Transmembrane helix</keyword>
<evidence type="ECO:0000256" key="2">
    <source>
        <dbReference type="SAM" id="Phobius"/>
    </source>
</evidence>
<proteinExistence type="predicted"/>
<comment type="caution">
    <text evidence="3">The sequence shown here is derived from an EMBL/GenBank/DDBJ whole genome shotgun (WGS) entry which is preliminary data.</text>
</comment>
<feature type="compositionally biased region" description="Acidic residues" evidence="1">
    <location>
        <begin position="1"/>
        <end position="13"/>
    </location>
</feature>
<accession>A0ABX0XWW8</accession>
<feature type="transmembrane region" description="Helical" evidence="2">
    <location>
        <begin position="80"/>
        <end position="101"/>
    </location>
</feature>
<feature type="transmembrane region" description="Helical" evidence="2">
    <location>
        <begin position="161"/>
        <end position="180"/>
    </location>
</feature>
<name>A0ABX0XWW8_9ACTN</name>